<gene>
    <name evidence="1" type="ORF">GIB67_029267</name>
</gene>
<accession>A0A7J7N960</accession>
<keyword evidence="2" id="KW-1185">Reference proteome</keyword>
<reference evidence="1 2" key="1">
    <citation type="journal article" date="2020" name="IScience">
        <title>Genome Sequencing of the Endangered Kingdonia uniflora (Circaeasteraceae, Ranunculales) Reveals Potential Mechanisms of Evolutionary Specialization.</title>
        <authorList>
            <person name="Sun Y."/>
            <person name="Deng T."/>
            <person name="Zhang A."/>
            <person name="Moore M.J."/>
            <person name="Landis J.B."/>
            <person name="Lin N."/>
            <person name="Zhang H."/>
            <person name="Zhang X."/>
            <person name="Huang J."/>
            <person name="Zhang X."/>
            <person name="Sun H."/>
            <person name="Wang H."/>
        </authorList>
    </citation>
    <scope>NUCLEOTIDE SEQUENCE [LARGE SCALE GENOMIC DNA]</scope>
    <source>
        <strain evidence="1">TB1705</strain>
        <tissue evidence="1">Leaf</tissue>
    </source>
</reference>
<dbReference type="Proteomes" id="UP000541444">
    <property type="component" value="Unassembled WGS sequence"/>
</dbReference>
<name>A0A7J7N960_9MAGN</name>
<comment type="caution">
    <text evidence="1">The sequence shown here is derived from an EMBL/GenBank/DDBJ whole genome shotgun (WGS) entry which is preliminary data.</text>
</comment>
<evidence type="ECO:0000313" key="2">
    <source>
        <dbReference type="Proteomes" id="UP000541444"/>
    </source>
</evidence>
<feature type="non-terminal residue" evidence="1">
    <location>
        <position position="1"/>
    </location>
</feature>
<dbReference type="EMBL" id="JACGCM010000981">
    <property type="protein sequence ID" value="KAF6163418.1"/>
    <property type="molecule type" value="Genomic_DNA"/>
</dbReference>
<protein>
    <submittedName>
        <fullName evidence="1">Uncharacterized protein</fullName>
    </submittedName>
</protein>
<proteinExistence type="predicted"/>
<sequence>MIPLDMLMMQLKKEMEFLFSAKRVQEKMEKELLTDGDSTIGHRLCNEITKVEFVKMKGKGRLTQPTNSYQWETLATNLECQQIFASAFDVDFNEQLEICNKDGLAIGNMLGLKHEFFNRNFVCMMANGNDRDNLVLKVVCLNMVRTHAQGTQQAADGHFHIKVADLCERYFRRLPYDVVLPGWPLNLVRLDDEERVMNVLQCCPAQLNGNVNEMMRVCEAFNEKWRKEGTAKQFEAEDVIKFYKWKYVEGQSSGYLYSDSAMPKFFDFESAGRPWNDHLVWVEGNCMQVPDEPALELNHRYYNPKPKPLSMPDKVSLFDCIAQDQDELKHDKEGSSRTNPHVVAKMKELELKYCLMIVTDPEQLDDEYYEHTFVELKAELKLEKEKRAEKAKVVPELAEKHSYLVKHDDVMSKSVEALNAERDHFVQSYYDFGLGPADVELGQVGRYKEIIFPLEVLEEVMVDAGYPARQTLDPPSE</sequence>
<dbReference type="AlphaFoldDB" id="A0A7J7N960"/>
<evidence type="ECO:0000313" key="1">
    <source>
        <dbReference type="EMBL" id="KAF6163418.1"/>
    </source>
</evidence>
<organism evidence="1 2">
    <name type="scientific">Kingdonia uniflora</name>
    <dbReference type="NCBI Taxonomy" id="39325"/>
    <lineage>
        <taxon>Eukaryota</taxon>
        <taxon>Viridiplantae</taxon>
        <taxon>Streptophyta</taxon>
        <taxon>Embryophyta</taxon>
        <taxon>Tracheophyta</taxon>
        <taxon>Spermatophyta</taxon>
        <taxon>Magnoliopsida</taxon>
        <taxon>Ranunculales</taxon>
        <taxon>Circaeasteraceae</taxon>
        <taxon>Kingdonia</taxon>
    </lineage>
</organism>